<evidence type="ECO:0000256" key="12">
    <source>
        <dbReference type="ARBA" id="ARBA00023137"/>
    </source>
</evidence>
<keyword evidence="9 18" id="KW-0067">ATP-binding</keyword>
<evidence type="ECO:0000259" key="22">
    <source>
        <dbReference type="PROSITE" id="PS50011"/>
    </source>
</evidence>
<evidence type="ECO:0000256" key="4">
    <source>
        <dbReference type="ARBA" id="ARBA00022679"/>
    </source>
</evidence>
<evidence type="ECO:0000256" key="14">
    <source>
        <dbReference type="ARBA" id="ARBA00023170"/>
    </source>
</evidence>
<dbReference type="STRING" id="31234.E3LTE8"/>
<feature type="domain" description="Protein kinase" evidence="22">
    <location>
        <begin position="989"/>
        <end position="1274"/>
    </location>
</feature>
<dbReference type="GO" id="GO:0007606">
    <property type="term" value="P:sensory perception of chemical stimulus"/>
    <property type="evidence" value="ECO:0007669"/>
    <property type="project" value="EnsemblMetazoa"/>
</dbReference>
<evidence type="ECO:0000313" key="24">
    <source>
        <dbReference type="Proteomes" id="UP000008281"/>
    </source>
</evidence>
<dbReference type="Proteomes" id="UP000008281">
    <property type="component" value="Unassembled WGS sequence"/>
</dbReference>
<dbReference type="InterPro" id="IPR050122">
    <property type="entry name" value="RTK"/>
</dbReference>
<evidence type="ECO:0000256" key="5">
    <source>
        <dbReference type="ARBA" id="ARBA00022692"/>
    </source>
</evidence>
<keyword evidence="11 20" id="KW-0472">Membrane</keyword>
<dbReference type="OMA" id="NTECYID"/>
<dbReference type="GO" id="GO:0004714">
    <property type="term" value="F:transmembrane receptor protein tyrosine kinase activity"/>
    <property type="evidence" value="ECO:0007669"/>
    <property type="project" value="UniProtKB-EC"/>
</dbReference>
<dbReference type="InterPro" id="IPR008266">
    <property type="entry name" value="Tyr_kinase_AS"/>
</dbReference>
<dbReference type="OrthoDB" id="73209at2759"/>
<evidence type="ECO:0000256" key="18">
    <source>
        <dbReference type="PROSITE-ProRule" id="PRU10141"/>
    </source>
</evidence>
<dbReference type="PROSITE" id="PS50011">
    <property type="entry name" value="PROTEIN_KINASE_DOM"/>
    <property type="match status" value="1"/>
</dbReference>
<gene>
    <name evidence="23" type="primary">Cre-scd-2</name>
    <name evidence="23" type="ORF">CRE_30901</name>
</gene>
<dbReference type="PROSITE" id="PS00107">
    <property type="entry name" value="PROTEIN_KINASE_ATP"/>
    <property type="match status" value="1"/>
</dbReference>
<keyword evidence="15" id="KW-0325">Glycoprotein</keyword>
<evidence type="ECO:0000256" key="19">
    <source>
        <dbReference type="SAM" id="MobiDB-lite"/>
    </source>
</evidence>
<feature type="chain" id="PRO_5003175614" description="receptor protein-tyrosine kinase" evidence="21">
    <location>
        <begin position="22"/>
        <end position="1435"/>
    </location>
</feature>
<evidence type="ECO:0000256" key="20">
    <source>
        <dbReference type="SAM" id="Phobius"/>
    </source>
</evidence>
<dbReference type="InterPro" id="IPR055163">
    <property type="entry name" value="ALK/LTK-like_GRD"/>
</dbReference>
<evidence type="ECO:0000256" key="1">
    <source>
        <dbReference type="ARBA" id="ARBA00004251"/>
    </source>
</evidence>
<comment type="caution">
    <text evidence="17">Lacks conserved residue(s) required for the propagation of feature annotation.</text>
</comment>
<dbReference type="GO" id="GO:0040024">
    <property type="term" value="P:dauer larval development"/>
    <property type="evidence" value="ECO:0007669"/>
    <property type="project" value="EnsemblMetazoa"/>
</dbReference>
<keyword evidence="24" id="KW-1185">Reference proteome</keyword>
<dbReference type="EMBL" id="DS268415">
    <property type="protein sequence ID" value="EFP11203.1"/>
    <property type="molecule type" value="Genomic_DNA"/>
</dbReference>
<dbReference type="Gene3D" id="1.10.510.10">
    <property type="entry name" value="Transferase(Phosphotransferase) domain 1"/>
    <property type="match status" value="1"/>
</dbReference>
<keyword evidence="4" id="KW-0808">Transferase</keyword>
<dbReference type="InParanoid" id="E3LTE8"/>
<dbReference type="GO" id="GO:0005524">
    <property type="term" value="F:ATP binding"/>
    <property type="evidence" value="ECO:0007669"/>
    <property type="project" value="UniProtKB-UniRule"/>
</dbReference>
<feature type="disulfide bond" evidence="17">
    <location>
        <begin position="328"/>
        <end position="343"/>
    </location>
</feature>
<dbReference type="InterPro" id="IPR002172">
    <property type="entry name" value="LDrepeatLR_classA_rpt"/>
</dbReference>
<keyword evidence="8" id="KW-0418">Kinase</keyword>
<reference evidence="23" key="1">
    <citation type="submission" date="2007-07" db="EMBL/GenBank/DDBJ databases">
        <title>PCAP assembly of the Caenorhabditis remanei genome.</title>
        <authorList>
            <consortium name="The Caenorhabditis remanei Sequencing Consortium"/>
            <person name="Wilson R.K."/>
        </authorList>
    </citation>
    <scope>NUCLEOTIDE SEQUENCE [LARGE SCALE GENOMIC DNA]</scope>
    <source>
        <strain evidence="23">PB4641</strain>
    </source>
</reference>
<dbReference type="FunFam" id="1.10.510.10:FF:001727">
    <property type="entry name" value="Tyrosine-protein kinase receptor svh-2"/>
    <property type="match status" value="1"/>
</dbReference>
<dbReference type="Gene3D" id="2.60.120.200">
    <property type="match status" value="2"/>
</dbReference>
<proteinExistence type="predicted"/>
<dbReference type="SUPFAM" id="SSF49899">
    <property type="entry name" value="Concanavalin A-like lectins/glucanases"/>
    <property type="match status" value="1"/>
</dbReference>
<protein>
    <recommendedName>
        <fullName evidence="2">receptor protein-tyrosine kinase</fullName>
        <ecNumber evidence="2">2.7.10.1</ecNumber>
    </recommendedName>
</protein>
<dbReference type="SMART" id="SM00219">
    <property type="entry name" value="TyrKc"/>
    <property type="match status" value="1"/>
</dbReference>
<dbReference type="FunCoup" id="E3LTE8">
    <property type="interactions" value="139"/>
</dbReference>
<feature type="transmembrane region" description="Helical" evidence="20">
    <location>
        <begin position="917"/>
        <end position="940"/>
    </location>
</feature>
<keyword evidence="5 20" id="KW-0812">Transmembrane</keyword>
<feature type="binding site" evidence="18">
    <location>
        <position position="1016"/>
    </location>
    <ligand>
        <name>ATP</name>
        <dbReference type="ChEBI" id="CHEBI:30616"/>
    </ligand>
</feature>
<keyword evidence="3" id="KW-1003">Cell membrane</keyword>
<keyword evidence="14" id="KW-0675">Receptor</keyword>
<comment type="catalytic activity">
    <reaction evidence="16">
        <text>L-tyrosyl-[protein] + ATP = O-phospho-L-tyrosyl-[protein] + ADP + H(+)</text>
        <dbReference type="Rhea" id="RHEA:10596"/>
        <dbReference type="Rhea" id="RHEA-COMP:10136"/>
        <dbReference type="Rhea" id="RHEA-COMP:20101"/>
        <dbReference type="ChEBI" id="CHEBI:15378"/>
        <dbReference type="ChEBI" id="CHEBI:30616"/>
        <dbReference type="ChEBI" id="CHEBI:46858"/>
        <dbReference type="ChEBI" id="CHEBI:61978"/>
        <dbReference type="ChEBI" id="CHEBI:456216"/>
        <dbReference type="EC" id="2.7.10.1"/>
    </reaction>
</comment>
<evidence type="ECO:0000256" key="21">
    <source>
        <dbReference type="SAM" id="SignalP"/>
    </source>
</evidence>
<dbReference type="PANTHER" id="PTHR24416:SF604">
    <property type="entry name" value="RECEPTOR PROTEIN-TYROSINE KINASE"/>
    <property type="match status" value="1"/>
</dbReference>
<keyword evidence="13 17" id="KW-1015">Disulfide bond</keyword>
<keyword evidence="6 21" id="KW-0732">Signal</keyword>
<keyword evidence="12" id="KW-0829">Tyrosine-protein kinase</keyword>
<evidence type="ECO:0000256" key="11">
    <source>
        <dbReference type="ARBA" id="ARBA00023136"/>
    </source>
</evidence>
<dbReference type="GO" id="GO:0050893">
    <property type="term" value="P:sensory processing"/>
    <property type="evidence" value="ECO:0007669"/>
    <property type="project" value="EnsemblMetazoa"/>
</dbReference>
<evidence type="ECO:0000256" key="7">
    <source>
        <dbReference type="ARBA" id="ARBA00022741"/>
    </source>
</evidence>
<keyword evidence="7 18" id="KW-0547">Nucleotide-binding</keyword>
<dbReference type="Pfam" id="PF12810">
    <property type="entry name" value="ALK_LTK_GRD"/>
    <property type="match status" value="1"/>
</dbReference>
<evidence type="ECO:0000256" key="15">
    <source>
        <dbReference type="ARBA" id="ARBA00023180"/>
    </source>
</evidence>
<feature type="signal peptide" evidence="21">
    <location>
        <begin position="1"/>
        <end position="21"/>
    </location>
</feature>
<evidence type="ECO:0000256" key="16">
    <source>
        <dbReference type="ARBA" id="ARBA00051243"/>
    </source>
</evidence>
<dbReference type="InterPro" id="IPR011009">
    <property type="entry name" value="Kinase-like_dom_sf"/>
</dbReference>
<dbReference type="HOGENOM" id="CLU_253074_0_0_1"/>
<sequence length="1435" mass="161235">MRKKGLWGLCLVLFQFALVNAFLPNETFDETQYYAHRFDIREAGNGTETTYLIAAESRDDAVEKFSMLSSNCSLLSEVEEYSCKLDDKFCKYHNYPNYKTYKFQQNACECNVDSCDSETNSTKMILYPGCFCEHREEQCDFRTDNCPQWTEQSDHKELKFKIYPAKTLSYFQKFIQAGSATALLNRNKISMISSFPFRQSGFNCSLNFMHHFTYQSSSSRLVVRVLLKNGQNRTLYEYTHKPIKPLWVHTTVGIGSFSEPFRVSIDCETGSTKKKKTKQKDKVFACGLANIHFEDCMDIRDPIEKCSRGDQFLCSTPVNTKCLTDAQCDLKSDCVDGSDEMECGSVTGTMCNFDSSDGFCDGWLQTTRIIGPQQINDPNSATPLNKFDETLSYLLRKRMPSPSTLREARRGSGQMLVYDYDSVDMLSRRISVLQSPVFPRTNPLAYDKNSHLFETCTLRFFVCSRTYHKTWEIAIISKAGNPFDSGTTTLYEGTYDPTHPEDSGCRWERVLIRVPRQNAGFRLGIFVNNFPRNDFFAIDDLSFSPTCFEKSINQSTWEIPDLTVSTCGTSGSDKPLSCGRDRELDGQTGHFLKEDGSQEWTVPVEGFYRIDACGAGGGSTNIGNGDPGDCVTLQVVHLMENIALRMIVGQVGESACLTEQEEEFRPASCSKTTHKERRNNDGGAGGGGATLIKFESNQWNVVVGGGAGASWTNYDDDEDDFDSVGYGTSVVSNDFDEKCNVTCKSISHIEFSEVNLERCENSKDQQTIFGGFGGGGSSCGMLGGSGAGYRAGNPFGKGRERSGTSNVTDNFSKDVLYFQSNKVEEGYIKIRFCRKQCPKPSICRFRKDYYDEEYCGCPDGSNFTDSADSCACPLACPESSTCQYRNFTFEPFCLCNNGKLLEDMSIDLCEIAESRHWSWYLMSIVVFVAAFLSPFFAYNWKKSRQTLKKQEVAMRDFIPPEPTYDDIYFGQTTRKEALDSLETIPRDAITRGRVLGRGNFGEVYYGEYNGSKVAVKMISRTFSASQSSQADFYNEALCMGTFQNNNIVRLIGIDFDSQPFMIAIEYMEGGDLLSFVKDSRPNQHSLNPLHLAMSDLVKLCYDVGAGCRFLESVGYVHRDIAARNILLSTRGMNRVAKIADFGMAKAISNGSEYYRVHGRAMLPIKWTPPESFIDGVFTTKSDVWSFGILCWEVFSLGVVPYPNRRNEEVMLMLTEGGRLEYPYGIPTRVYQMMRECWRTSADSRPTFSSIVETIEDILKDPASVGMSFPIHPTVRASFAHSQSTPVSVETPMTAMTDVSLNSTFTDASTVKMATAQQDMQDRINLHELMLTREQPYDSEMTPCIINTIRKDLARVQYETTLTSVPQPEYLSPNSIDESVQLIPSSNTLTEQTPPTSLIDLNRLAVQNTGPALHRPDSLNFNDPYSSVPLLEIQTR</sequence>
<dbReference type="PROSITE" id="PS00109">
    <property type="entry name" value="PROTEIN_KINASE_TYR"/>
    <property type="match status" value="1"/>
</dbReference>
<evidence type="ECO:0000256" key="10">
    <source>
        <dbReference type="ARBA" id="ARBA00022989"/>
    </source>
</evidence>
<evidence type="ECO:0000256" key="3">
    <source>
        <dbReference type="ARBA" id="ARBA00022475"/>
    </source>
</evidence>
<dbReference type="Pfam" id="PF07714">
    <property type="entry name" value="PK_Tyr_Ser-Thr"/>
    <property type="match status" value="1"/>
</dbReference>
<dbReference type="GO" id="GO:0005886">
    <property type="term" value="C:plasma membrane"/>
    <property type="evidence" value="ECO:0007669"/>
    <property type="project" value="UniProtKB-SubCell"/>
</dbReference>
<name>E3LTE8_CAERE</name>
<dbReference type="PROSITE" id="PS50068">
    <property type="entry name" value="LDLRA_2"/>
    <property type="match status" value="1"/>
</dbReference>
<dbReference type="eggNOG" id="KOG1095">
    <property type="taxonomic scope" value="Eukaryota"/>
</dbReference>
<dbReference type="InterPro" id="IPR013320">
    <property type="entry name" value="ConA-like_dom_sf"/>
</dbReference>
<dbReference type="CDD" id="cd00112">
    <property type="entry name" value="LDLa"/>
    <property type="match status" value="1"/>
</dbReference>
<evidence type="ECO:0000256" key="9">
    <source>
        <dbReference type="ARBA" id="ARBA00022840"/>
    </source>
</evidence>
<dbReference type="InterPro" id="IPR001245">
    <property type="entry name" value="Ser-Thr/Tyr_kinase_cat_dom"/>
</dbReference>
<organism evidence="24">
    <name type="scientific">Caenorhabditis remanei</name>
    <name type="common">Caenorhabditis vulgaris</name>
    <dbReference type="NCBI Taxonomy" id="31234"/>
    <lineage>
        <taxon>Eukaryota</taxon>
        <taxon>Metazoa</taxon>
        <taxon>Ecdysozoa</taxon>
        <taxon>Nematoda</taxon>
        <taxon>Chromadorea</taxon>
        <taxon>Rhabditida</taxon>
        <taxon>Rhabditina</taxon>
        <taxon>Rhabditomorpha</taxon>
        <taxon>Rhabditoidea</taxon>
        <taxon>Rhabditidae</taxon>
        <taxon>Peloderinae</taxon>
        <taxon>Caenorhabditis</taxon>
    </lineage>
</organism>
<evidence type="ECO:0000256" key="6">
    <source>
        <dbReference type="ARBA" id="ARBA00022729"/>
    </source>
</evidence>
<dbReference type="PRINTS" id="PR00109">
    <property type="entry name" value="TYRKINASE"/>
</dbReference>
<dbReference type="PANTHER" id="PTHR24416">
    <property type="entry name" value="TYROSINE-PROTEIN KINASE RECEPTOR"/>
    <property type="match status" value="1"/>
</dbReference>
<dbReference type="InterPro" id="IPR017441">
    <property type="entry name" value="Protein_kinase_ATP_BS"/>
</dbReference>
<feature type="region of interest" description="Disordered" evidence="19">
    <location>
        <begin position="667"/>
        <end position="686"/>
    </location>
</feature>
<dbReference type="SUPFAM" id="SSF56112">
    <property type="entry name" value="Protein kinase-like (PK-like)"/>
    <property type="match status" value="1"/>
</dbReference>
<evidence type="ECO:0000256" key="17">
    <source>
        <dbReference type="PROSITE-ProRule" id="PRU00124"/>
    </source>
</evidence>
<accession>E3LTE8</accession>
<dbReference type="EC" id="2.7.10.1" evidence="2"/>
<evidence type="ECO:0000256" key="13">
    <source>
        <dbReference type="ARBA" id="ARBA00023157"/>
    </source>
</evidence>
<dbReference type="InterPro" id="IPR020635">
    <property type="entry name" value="Tyr_kinase_cat_dom"/>
</dbReference>
<evidence type="ECO:0000313" key="23">
    <source>
        <dbReference type="EMBL" id="EFP11203.1"/>
    </source>
</evidence>
<dbReference type="GO" id="GO:0045664">
    <property type="term" value="P:regulation of neuron differentiation"/>
    <property type="evidence" value="ECO:0007669"/>
    <property type="project" value="TreeGrafter"/>
</dbReference>
<keyword evidence="10 20" id="KW-1133">Transmembrane helix</keyword>
<dbReference type="InterPro" id="IPR000719">
    <property type="entry name" value="Prot_kinase_dom"/>
</dbReference>
<comment type="subcellular location">
    <subcellularLocation>
        <location evidence="1">Cell membrane</location>
        <topology evidence="1">Single-pass type I membrane protein</topology>
    </subcellularLocation>
</comment>
<evidence type="ECO:0000256" key="2">
    <source>
        <dbReference type="ARBA" id="ARBA00011902"/>
    </source>
</evidence>
<evidence type="ECO:0000256" key="8">
    <source>
        <dbReference type="ARBA" id="ARBA00022777"/>
    </source>
</evidence>
<dbReference type="SMART" id="SM00192">
    <property type="entry name" value="LDLa"/>
    <property type="match status" value="1"/>
</dbReference>